<feature type="compositionally biased region" description="Polar residues" evidence="13">
    <location>
        <begin position="1735"/>
        <end position="1745"/>
    </location>
</feature>
<feature type="compositionally biased region" description="Polar residues" evidence="13">
    <location>
        <begin position="527"/>
        <end position="552"/>
    </location>
</feature>
<evidence type="ECO:0000256" key="4">
    <source>
        <dbReference type="ARBA" id="ARBA00018070"/>
    </source>
</evidence>
<dbReference type="GO" id="GO:0032266">
    <property type="term" value="F:phosphatidylinositol-3-phosphate binding"/>
    <property type="evidence" value="ECO:0007669"/>
    <property type="project" value="TreeGrafter"/>
</dbReference>
<evidence type="ECO:0000256" key="9">
    <source>
        <dbReference type="ARBA" id="ARBA00023136"/>
    </source>
</evidence>
<feature type="region of interest" description="Disordered" evidence="13">
    <location>
        <begin position="1735"/>
        <end position="1757"/>
    </location>
</feature>
<organism evidence="14 15">
    <name type="scientific">Bondarzewia mesenterica</name>
    <dbReference type="NCBI Taxonomy" id="1095465"/>
    <lineage>
        <taxon>Eukaryota</taxon>
        <taxon>Fungi</taxon>
        <taxon>Dikarya</taxon>
        <taxon>Basidiomycota</taxon>
        <taxon>Agaricomycotina</taxon>
        <taxon>Agaricomycetes</taxon>
        <taxon>Russulales</taxon>
        <taxon>Bondarzewiaceae</taxon>
        <taxon>Bondarzewia</taxon>
    </lineage>
</organism>
<dbReference type="Pfam" id="PF13329">
    <property type="entry name" value="ATG2_CAD"/>
    <property type="match status" value="2"/>
</dbReference>
<feature type="region of interest" description="Disordered" evidence="13">
    <location>
        <begin position="860"/>
        <end position="915"/>
    </location>
</feature>
<keyword evidence="15" id="KW-1185">Reference proteome</keyword>
<evidence type="ECO:0000256" key="5">
    <source>
        <dbReference type="ARBA" id="ARBA00022448"/>
    </source>
</evidence>
<evidence type="ECO:0000256" key="2">
    <source>
        <dbReference type="ARBA" id="ARBA00004623"/>
    </source>
</evidence>
<dbReference type="GO" id="GO:0034727">
    <property type="term" value="P:piecemeal microautophagy of the nucleus"/>
    <property type="evidence" value="ECO:0007669"/>
    <property type="project" value="TreeGrafter"/>
</dbReference>
<dbReference type="GO" id="GO:0043495">
    <property type="term" value="F:protein-membrane adaptor activity"/>
    <property type="evidence" value="ECO:0007669"/>
    <property type="project" value="TreeGrafter"/>
</dbReference>
<evidence type="ECO:0000256" key="3">
    <source>
        <dbReference type="ARBA" id="ARBA00009714"/>
    </source>
</evidence>
<dbReference type="OrthoDB" id="18982at2759"/>
<feature type="region of interest" description="Disordered" evidence="13">
    <location>
        <begin position="526"/>
        <end position="552"/>
    </location>
</feature>
<gene>
    <name evidence="14" type="ORF">EW146_g715</name>
</gene>
<comment type="catalytic activity">
    <reaction evidence="10">
        <text>a 1,2-diacyl-sn-glycero-3-phospho-L-serine(in) = a 1,2-diacyl-sn-glycero-3-phospho-L-serine(out)</text>
        <dbReference type="Rhea" id="RHEA:38663"/>
        <dbReference type="ChEBI" id="CHEBI:57262"/>
    </reaction>
</comment>
<feature type="region of interest" description="Disordered" evidence="13">
    <location>
        <begin position="696"/>
        <end position="725"/>
    </location>
</feature>
<comment type="catalytic activity">
    <reaction evidence="11">
        <text>a 1,2-diacyl-sn-glycero-3-phosphoethanolamine(in) = a 1,2-diacyl-sn-glycero-3-phosphoethanolamine(out)</text>
        <dbReference type="Rhea" id="RHEA:38895"/>
        <dbReference type="ChEBI" id="CHEBI:64612"/>
    </reaction>
</comment>
<dbReference type="GO" id="GO:0006869">
    <property type="term" value="P:lipid transport"/>
    <property type="evidence" value="ECO:0007669"/>
    <property type="project" value="UniProtKB-KW"/>
</dbReference>
<proteinExistence type="inferred from homology"/>
<comment type="caution">
    <text evidence="14">The sequence shown here is derived from an EMBL/GenBank/DDBJ whole genome shotgun (WGS) entry which is preliminary data.</text>
</comment>
<reference evidence="14 15" key="1">
    <citation type="submission" date="2019-02" db="EMBL/GenBank/DDBJ databases">
        <title>Genome sequencing of the rare red list fungi Bondarzewia mesenterica.</title>
        <authorList>
            <person name="Buettner E."/>
            <person name="Kellner H."/>
        </authorList>
    </citation>
    <scope>NUCLEOTIDE SEQUENCE [LARGE SCALE GENOMIC DNA]</scope>
    <source>
        <strain evidence="14 15">DSM 108281</strain>
    </source>
</reference>
<evidence type="ECO:0000256" key="10">
    <source>
        <dbReference type="ARBA" id="ARBA00024479"/>
    </source>
</evidence>
<dbReference type="EMBL" id="SGPL01000016">
    <property type="protein sequence ID" value="THH20691.1"/>
    <property type="molecule type" value="Genomic_DNA"/>
</dbReference>
<evidence type="ECO:0000256" key="13">
    <source>
        <dbReference type="SAM" id="MobiDB-lite"/>
    </source>
</evidence>
<evidence type="ECO:0000256" key="6">
    <source>
        <dbReference type="ARBA" id="ARBA00022824"/>
    </source>
</evidence>
<dbReference type="PANTHER" id="PTHR13190:SF1">
    <property type="entry name" value="AUTOPHAGY-RELATED 2, ISOFORM A"/>
    <property type="match status" value="1"/>
</dbReference>
<sequence>MAWWTPSWLSLPSIDFSLPSGIQRRFISFVLKRSLGHLLKPGQLDIQQIDSQIGSGYVQVRDLELDYNAINSHLAGLPIQLHDGSISSVTARIPWPNPLTANVGLSIESLHLTFHLDPKPAIDPTKVSANLAESVVSVAESFIHHELTPGEEATLRETFSPDLDSSIISTRDNVPGGLDPFINADEDISPDMDPAGVSIFATMIERLLSRFEFDARDTSITLVHPGYSSFSFKVSEIAYGKELAVDMATPNAGARTDEVQGETRAISISGAVLSYCDLRPAEHARRYFSSTPTTVSDETPVHDEPPNIFHLSQRSHSPMNPFTSSPTGSSYAESDSDIDEETQAMMSQSITTLPPLPPAAARPISPASTIASTMFQSAISTIPEEQGSDTEADTGPHNRTPSPKPVGDSEAVVRVSSPARSLPPYPKIDLADSEVAEVLEETVVSFASEPIVIRLTTSLLVRDPPAPSPATSSPGAGPSNLSKPTESKSKNAGHLNISVTTGVIACALRASQLRGILDIASALDSHVSGQTPSPTKKSDTKVSSNPEVSAPTSSMLDQMDATLQIRGIVLLLLPSVSATAGASIEPLKRRTRREVIAAMDAGDDCCISISLYFYLTNCCSAGEAFYRWSLFQGPVPVGYKELNHFVDCYHYKPDCRRLVHLRIPTSDPSSTSSSTPQEYVVVPILITDPHLPTQYITEHQSPPGIIPLDHDHPQQSKQPPSLPTFDVSDWTSPLHRTNHAKLSLWRLKHSRDRRSDRMSAGSVHHLSSSPGKSPPSGGFMHEFAMEPKAHEPAIAVKVTFASSTVYGGSERGMGQSDGVTVNVDFSPLHFFFDLGLTLGSGDHKRASETLMFVDELLGQTGSSQAGAEPVSRQRQGDSDEDEEESDEDMNPTPPASPRSQRAFRLREQERERENERKRLERLVLEDLDLSMDYRQKEPVIKSPPSATVLRGKRKAKSRAHQDNKIRIAVRFPMVRMEVRCPPPLSRSPRSGAFILDIHGITLSTLPLTSVSQPSARFAGINVTASPPPTNRSKANTTLLLAAEWRRVVMASSLVGEEKARVFLSLGSLSASPEPVEDDQHSRSRSPGLVSRPASLTVVRTRPSTRPSGGSRETGALVVSADIPSVHINLSKPVLDGLQLWADDVQQITEQSMAAFSGDNDTEKASSQNPSLIGSKFFVNPTRGSKDSASNLSIGVGENNTPNSETILKAAVSDVFVRLMVPREEADGKLGPAQPFDILASDVDALIELKPEGKDETVVTLSVMDVNIMDRHSSPSTPFLSLVTPRSLVSSPRPLAKIRFTSLVAPESIAKESRVRLTLCGFLYNLVPDFQWIADLARFAKSPPGAFESVVPSERTRVFVKIMDGSVRLLAPKHPGALALHIGELEFSTDLVGDSTETSLNLSVPALGVLLTDDHRAAEEEISSQNLMGTKGIRFWKRSGYALLAEIADLSLFVKLVNGEPSSSEVSVNGVDLRLHMCADTMTALGAFGSDFGTAFSKQSDEPPLPPPVREPTNISTQTYSHRALMASIDEQAFHRLPEVGAAPDMINDDLPSNLEYLDSSFGAAAGLREFADEDLEDFSEGDVLPDSSAAMSGGQGLISKVGGETIRLLRPEGIRIVENYLDTLPAVSEEAPQLGEVKDRIRIHRAGVTLFLYDGYDWASTRRTIENEIKEMKRRLAKIRQLVASGQTYDPNVDETSTLLFNSVYVGLEQDLDELEPAALIAAIDEELKEDVETATQSSWQSLRPQSHGKAAPKPTRISGQRLTRARGPSIEFRLLGLDAEVDQYRPDEELVSRIFATIKDVEIFDHVKTSTWRKFLSALHSDSRGNIRETGSNMVRIELRTVRPVQGNPSEEARLRAKLLPLRLHVDQDALDFLKKFFSFKDSNAPSPSGSPNNEIYFQQAEVFPVGLKLDYKPRRVDYRALREGRTIELMNFFHFDGAEMTLRHITLSGITGWPRFFDMLNDLWTPDVKATQLADVISGVSPIRSVVNVGSGVADLVLLPIAQYRKDGRVVRGVQKGTKAFVQTTAMEAVKLGARLATGTQVILEQAENVLGSQFNESVTAEAVPVCPLDRDDEEAGQEWADGETADLISKYAEQPIDVKEGIQSAYTSLRRNLNSAAQTILAVPMEVYERSGNEGPVRAVIRAVPIAVLKPMIGASEAVSKALLGLHNSMDPNVRIENEAKYKHR</sequence>
<feature type="region of interest" description="Disordered" evidence="13">
    <location>
        <begin position="383"/>
        <end position="427"/>
    </location>
</feature>
<dbReference type="GO" id="GO:0005789">
    <property type="term" value="C:endoplasmic reticulum membrane"/>
    <property type="evidence" value="ECO:0007669"/>
    <property type="project" value="UniProtKB-SubCell"/>
</dbReference>
<dbReference type="GO" id="GO:0000045">
    <property type="term" value="P:autophagosome assembly"/>
    <property type="evidence" value="ECO:0007669"/>
    <property type="project" value="TreeGrafter"/>
</dbReference>
<feature type="region of interest" description="Disordered" evidence="13">
    <location>
        <begin position="751"/>
        <end position="780"/>
    </location>
</feature>
<feature type="compositionally biased region" description="Low complexity" evidence="13">
    <location>
        <begin position="469"/>
        <end position="479"/>
    </location>
</feature>
<feature type="region of interest" description="Disordered" evidence="13">
    <location>
        <begin position="311"/>
        <end position="338"/>
    </location>
</feature>
<name>A0A4S4M8A8_9AGAM</name>
<dbReference type="GO" id="GO:0000422">
    <property type="term" value="P:autophagy of mitochondrion"/>
    <property type="evidence" value="ECO:0007669"/>
    <property type="project" value="TreeGrafter"/>
</dbReference>
<feature type="compositionally biased region" description="Basic and acidic residues" evidence="13">
    <location>
        <begin position="904"/>
        <end position="915"/>
    </location>
</feature>
<protein>
    <recommendedName>
        <fullName evidence="4">Autophagy-related protein 2</fullName>
    </recommendedName>
</protein>
<keyword evidence="8" id="KW-0445">Lipid transport</keyword>
<feature type="region of interest" description="Disordered" evidence="13">
    <location>
        <begin position="1070"/>
        <end position="1114"/>
    </location>
</feature>
<dbReference type="PANTHER" id="PTHR13190">
    <property type="entry name" value="AUTOPHAGY-RELATED 2, ISOFORM A"/>
    <property type="match status" value="1"/>
</dbReference>
<evidence type="ECO:0000313" key="14">
    <source>
        <dbReference type="EMBL" id="THH20691.1"/>
    </source>
</evidence>
<comment type="subcellular location">
    <subcellularLocation>
        <location evidence="1">Endoplasmic reticulum membrane</location>
        <topology evidence="1">Peripheral membrane protein</topology>
    </subcellularLocation>
    <subcellularLocation>
        <location evidence="2">Preautophagosomal structure membrane</location>
        <topology evidence="2">Peripheral membrane protein</topology>
    </subcellularLocation>
</comment>
<dbReference type="GO" id="GO:0034045">
    <property type="term" value="C:phagophore assembly site membrane"/>
    <property type="evidence" value="ECO:0007669"/>
    <property type="project" value="UniProtKB-SubCell"/>
</dbReference>
<evidence type="ECO:0000256" key="11">
    <source>
        <dbReference type="ARBA" id="ARBA00024615"/>
    </source>
</evidence>
<dbReference type="InterPro" id="IPR026849">
    <property type="entry name" value="ATG2"/>
</dbReference>
<dbReference type="GO" id="GO:0061723">
    <property type="term" value="P:glycophagy"/>
    <property type="evidence" value="ECO:0007669"/>
    <property type="project" value="TreeGrafter"/>
</dbReference>
<feature type="compositionally biased region" description="Polar residues" evidence="13">
    <location>
        <begin position="311"/>
        <end position="333"/>
    </location>
</feature>
<evidence type="ECO:0000256" key="7">
    <source>
        <dbReference type="ARBA" id="ARBA00023006"/>
    </source>
</evidence>
<keyword evidence="6" id="KW-0256">Endoplasmic reticulum</keyword>
<evidence type="ECO:0000313" key="15">
    <source>
        <dbReference type="Proteomes" id="UP000310158"/>
    </source>
</evidence>
<comment type="catalytic activity">
    <reaction evidence="12">
        <text>a 1,2-diacyl-sn-glycero-3-phosphocholine(in) = a 1,2-diacyl-sn-glycero-3-phosphocholine(out)</text>
        <dbReference type="Rhea" id="RHEA:38571"/>
        <dbReference type="ChEBI" id="CHEBI:57643"/>
    </reaction>
</comment>
<evidence type="ECO:0000256" key="8">
    <source>
        <dbReference type="ARBA" id="ARBA00023055"/>
    </source>
</evidence>
<evidence type="ECO:0000256" key="1">
    <source>
        <dbReference type="ARBA" id="ARBA00004406"/>
    </source>
</evidence>
<dbReference type="Proteomes" id="UP000310158">
    <property type="component" value="Unassembled WGS sequence"/>
</dbReference>
<feature type="region of interest" description="Disordered" evidence="13">
    <location>
        <begin position="461"/>
        <end position="492"/>
    </location>
</feature>
<keyword evidence="5" id="KW-0813">Transport</keyword>
<keyword evidence="7" id="KW-0072">Autophagy</keyword>
<feature type="compositionally biased region" description="Acidic residues" evidence="13">
    <location>
        <begin position="878"/>
        <end position="889"/>
    </location>
</feature>
<comment type="similarity">
    <text evidence="3">Belongs to the ATG2 family.</text>
</comment>
<dbReference type="GO" id="GO:0061709">
    <property type="term" value="P:reticulophagy"/>
    <property type="evidence" value="ECO:0007669"/>
    <property type="project" value="TreeGrafter"/>
</dbReference>
<evidence type="ECO:0000256" key="12">
    <source>
        <dbReference type="ARBA" id="ARBA00024631"/>
    </source>
</evidence>
<dbReference type="GO" id="GO:0061908">
    <property type="term" value="C:phagophore"/>
    <property type="evidence" value="ECO:0007669"/>
    <property type="project" value="TreeGrafter"/>
</dbReference>
<feature type="compositionally biased region" description="Low complexity" evidence="13">
    <location>
        <begin position="767"/>
        <end position="778"/>
    </location>
</feature>
<accession>A0A4S4M8A8</accession>
<keyword evidence="9" id="KW-0472">Membrane</keyword>